<proteinExistence type="predicted"/>
<feature type="domain" description="DUF3644" evidence="1">
    <location>
        <begin position="15"/>
        <end position="115"/>
    </location>
</feature>
<protein>
    <recommendedName>
        <fullName evidence="1">DUF3644 domain-containing protein</fullName>
    </recommendedName>
</protein>
<name>A0A837C5F8_9BRAD</name>
<sequence length="240" mass="27533">MTIGVLPGANIVRQYAQDSIDDHAIENISLLMEIRDNAIHFHNVGRDLHKRVQEVGAAALRNFAFAARKWFDCDLSQYQFALMPVAFETPAGVIQTVFGDDTKGAAGKLAKLLADQERKFPFEAAKPFNVGVEVELRFVRNSNAQAMPVIVSSNDPNAIRVTLSEEDTLKRYPWDYRTLCKALRKTPNFKENERFHKLRRPLEDDPRFCRVRLLDPRNKKSSKQRFYSPAILDEIVKHYV</sequence>
<evidence type="ECO:0000313" key="3">
    <source>
        <dbReference type="Proteomes" id="UP000024900"/>
    </source>
</evidence>
<gene>
    <name evidence="2" type="ORF">BJA5080_07284</name>
</gene>
<dbReference type="Pfam" id="PF12358">
    <property type="entry name" value="DUF3644"/>
    <property type="match status" value="1"/>
</dbReference>
<dbReference type="EMBL" id="ADOU02000007">
    <property type="protein sequence ID" value="KGJ64584.1"/>
    <property type="molecule type" value="Genomic_DNA"/>
</dbReference>
<dbReference type="RefSeq" id="WP_080668286.1">
    <property type="nucleotide sequence ID" value="NZ_ADOU02000007.1"/>
</dbReference>
<accession>A0A837C5F8</accession>
<evidence type="ECO:0000259" key="1">
    <source>
        <dbReference type="Pfam" id="PF12358"/>
    </source>
</evidence>
<evidence type="ECO:0000313" key="2">
    <source>
        <dbReference type="EMBL" id="KGJ64584.1"/>
    </source>
</evidence>
<dbReference type="AlphaFoldDB" id="A0A837C5F8"/>
<dbReference type="Proteomes" id="UP000024900">
    <property type="component" value="Unassembled WGS sequence"/>
</dbReference>
<dbReference type="InterPro" id="IPR022104">
    <property type="entry name" value="DUF3644"/>
</dbReference>
<reference evidence="2 3" key="1">
    <citation type="journal article" date="2014" name="BMC Genomics">
        <title>Comparative genomics of Bradyrhizobium japonicum CPAC 15 and Bradyrhizobium diazoefficiens CPAC 7: elite model strains for understanding symbiotic performance with soybean.</title>
        <authorList>
            <person name="Siqueira A.F."/>
            <person name="Ormeno-Orrillo E."/>
            <person name="Souza R.C."/>
            <person name="Rodrigues E.P."/>
            <person name="Almeida L.G."/>
            <person name="Barcellos F.G."/>
            <person name="Batista J.S."/>
            <person name="Nakatami A.S."/>
            <person name="Martinez-Romero E."/>
            <person name="Vasconcelos A.T."/>
            <person name="Hungria M."/>
        </authorList>
    </citation>
    <scope>NUCLEOTIDE SEQUENCE [LARGE SCALE GENOMIC DNA]</scope>
    <source>
        <strain evidence="2 3">SEMIA 5080</strain>
    </source>
</reference>
<organism evidence="2 3">
    <name type="scientific">Bradyrhizobium diazoefficiens SEMIA 5080</name>
    <dbReference type="NCBI Taxonomy" id="754504"/>
    <lineage>
        <taxon>Bacteria</taxon>
        <taxon>Pseudomonadati</taxon>
        <taxon>Pseudomonadota</taxon>
        <taxon>Alphaproteobacteria</taxon>
        <taxon>Hyphomicrobiales</taxon>
        <taxon>Nitrobacteraceae</taxon>
        <taxon>Bradyrhizobium</taxon>
    </lineage>
</organism>
<comment type="caution">
    <text evidence="2">The sequence shown here is derived from an EMBL/GenBank/DDBJ whole genome shotgun (WGS) entry which is preliminary data.</text>
</comment>